<dbReference type="EMBL" id="KN826572">
    <property type="protein sequence ID" value="KIK78496.1"/>
    <property type="molecule type" value="Genomic_DNA"/>
</dbReference>
<reference evidence="1 2" key="1">
    <citation type="submission" date="2014-04" db="EMBL/GenBank/DDBJ databases">
        <authorList>
            <consortium name="DOE Joint Genome Institute"/>
            <person name="Kuo A."/>
            <person name="Kohler A."/>
            <person name="Jargeat P."/>
            <person name="Nagy L.G."/>
            <person name="Floudas D."/>
            <person name="Copeland A."/>
            <person name="Barry K.W."/>
            <person name="Cichocki N."/>
            <person name="Veneault-Fourrey C."/>
            <person name="LaButti K."/>
            <person name="Lindquist E.A."/>
            <person name="Lipzen A."/>
            <person name="Lundell T."/>
            <person name="Morin E."/>
            <person name="Murat C."/>
            <person name="Sun H."/>
            <person name="Tunlid A."/>
            <person name="Henrissat B."/>
            <person name="Grigoriev I.V."/>
            <person name="Hibbett D.S."/>
            <person name="Martin F."/>
            <person name="Nordberg H.P."/>
            <person name="Cantor M.N."/>
            <person name="Hua S.X."/>
        </authorList>
    </citation>
    <scope>NUCLEOTIDE SEQUENCE [LARGE SCALE GENOMIC DNA]</scope>
    <source>
        <strain evidence="1 2">Ve08.2h10</strain>
    </source>
</reference>
<dbReference type="OrthoDB" id="3173702at2759"/>
<sequence length="177" mass="20175">MSDLPPAYDSIKELGVYDQLPVDVKNQLNSLPSIHPQAQAKAQEAIADEVSKSETTDKLMDEVKALGNSALKVDEAFERVRVNLGMVDENDYKDSQGNPVPKFQPTWVDYQKRWTTLLWESRDTATATEAYIKDFVQVIVPEVEDIQNDDDLADAKKDLYAFANVIHLFFFPRFLYI</sequence>
<proteinExistence type="predicted"/>
<name>A0A0D0D4H2_9AGAM</name>
<evidence type="ECO:0000313" key="1">
    <source>
        <dbReference type="EMBL" id="KIK78496.1"/>
    </source>
</evidence>
<accession>A0A0D0D4H2</accession>
<organism evidence="1 2">
    <name type="scientific">Paxillus rubicundulus Ve08.2h10</name>
    <dbReference type="NCBI Taxonomy" id="930991"/>
    <lineage>
        <taxon>Eukaryota</taxon>
        <taxon>Fungi</taxon>
        <taxon>Dikarya</taxon>
        <taxon>Basidiomycota</taxon>
        <taxon>Agaricomycotina</taxon>
        <taxon>Agaricomycetes</taxon>
        <taxon>Agaricomycetidae</taxon>
        <taxon>Boletales</taxon>
        <taxon>Paxilineae</taxon>
        <taxon>Paxillaceae</taxon>
        <taxon>Paxillus</taxon>
    </lineage>
</organism>
<dbReference type="AlphaFoldDB" id="A0A0D0D4H2"/>
<dbReference type="HOGENOM" id="CLU_129990_0_0_1"/>
<dbReference type="InParanoid" id="A0A0D0D4H2"/>
<protein>
    <submittedName>
        <fullName evidence="1">Unplaced genomic scaffold scaffold_1750, whole genome shotgun sequence</fullName>
    </submittedName>
</protein>
<reference evidence="2" key="2">
    <citation type="submission" date="2015-01" db="EMBL/GenBank/DDBJ databases">
        <title>Evolutionary Origins and Diversification of the Mycorrhizal Mutualists.</title>
        <authorList>
            <consortium name="DOE Joint Genome Institute"/>
            <consortium name="Mycorrhizal Genomics Consortium"/>
            <person name="Kohler A."/>
            <person name="Kuo A."/>
            <person name="Nagy L.G."/>
            <person name="Floudas D."/>
            <person name="Copeland A."/>
            <person name="Barry K.W."/>
            <person name="Cichocki N."/>
            <person name="Veneault-Fourrey C."/>
            <person name="LaButti K."/>
            <person name="Lindquist E.A."/>
            <person name="Lipzen A."/>
            <person name="Lundell T."/>
            <person name="Morin E."/>
            <person name="Murat C."/>
            <person name="Riley R."/>
            <person name="Ohm R."/>
            <person name="Sun H."/>
            <person name="Tunlid A."/>
            <person name="Henrissat B."/>
            <person name="Grigoriev I.V."/>
            <person name="Hibbett D.S."/>
            <person name="Martin F."/>
        </authorList>
    </citation>
    <scope>NUCLEOTIDE SEQUENCE [LARGE SCALE GENOMIC DNA]</scope>
    <source>
        <strain evidence="2">Ve08.2h10</strain>
    </source>
</reference>
<gene>
    <name evidence="1" type="ORF">PAXRUDRAFT_323557</name>
</gene>
<dbReference type="Proteomes" id="UP000054538">
    <property type="component" value="Unassembled WGS sequence"/>
</dbReference>
<keyword evidence="2" id="KW-1185">Reference proteome</keyword>
<evidence type="ECO:0000313" key="2">
    <source>
        <dbReference type="Proteomes" id="UP000054538"/>
    </source>
</evidence>